<dbReference type="STRING" id="472705.GCA_001743465_00946"/>
<name>A0A1X1BT19_9GAMM</name>
<dbReference type="OrthoDB" id="5297106at2"/>
<dbReference type="GO" id="GO:0043565">
    <property type="term" value="F:sequence-specific DNA binding"/>
    <property type="evidence" value="ECO:0007669"/>
    <property type="project" value="UniProtKB-ARBA"/>
</dbReference>
<dbReference type="InterPro" id="IPR013321">
    <property type="entry name" value="Arc_rbn_hlx_hlx"/>
</dbReference>
<sequence>MNNRVNTSTITVAGQPAVISYVPEINMLRGRFLGLSGYCDFVSDSVQGLHKEGEISLREYLEDCAASGVNPYAEQEKIKTFTLRYPESLGERLSQAAAQNQTSLNAFIIETLNEKLKHV</sequence>
<evidence type="ECO:0000313" key="2">
    <source>
        <dbReference type="Proteomes" id="UP000193933"/>
    </source>
</evidence>
<comment type="caution">
    <text evidence="1">The sequence shown here is derived from an EMBL/GenBank/DDBJ whole genome shotgun (WGS) entry which is preliminary data.</text>
</comment>
<dbReference type="InterPro" id="IPR010985">
    <property type="entry name" value="Ribbon_hlx_hlx"/>
</dbReference>
<gene>
    <name evidence="1" type="ORF">HA41_15335</name>
</gene>
<dbReference type="GO" id="GO:0006355">
    <property type="term" value="P:regulation of DNA-templated transcription"/>
    <property type="evidence" value="ECO:0007669"/>
    <property type="project" value="InterPro"/>
</dbReference>
<dbReference type="AlphaFoldDB" id="A0A1X1BT19"/>
<reference evidence="1 2" key="1">
    <citation type="journal article" date="2017" name="Antonie Van Leeuwenhoek">
        <title>Phylogenomic resolution of the bacterial genus Pantoea and its relationship with Erwinia and Tatumella.</title>
        <authorList>
            <person name="Palmer M."/>
            <person name="Steenkamp E.T."/>
            <person name="Coetzee M.P."/>
            <person name="Chan W.Y."/>
            <person name="van Zyl E."/>
            <person name="De Maayer P."/>
            <person name="Coutinho T.A."/>
            <person name="Blom J."/>
            <person name="Smits T.H."/>
            <person name="Duffy B."/>
            <person name="Venter S.N."/>
        </authorList>
    </citation>
    <scope>NUCLEOTIDE SEQUENCE [LARGE SCALE GENOMIC DNA]</scope>
    <source>
        <strain evidence="1 2">LMG 24534</strain>
    </source>
</reference>
<dbReference type="EMBL" id="MLFN01000051">
    <property type="protein sequence ID" value="ORM51462.1"/>
    <property type="molecule type" value="Genomic_DNA"/>
</dbReference>
<dbReference type="SUPFAM" id="SSF47598">
    <property type="entry name" value="Ribbon-helix-helix"/>
    <property type="match status" value="1"/>
</dbReference>
<accession>A0A1X1BT19</accession>
<protein>
    <submittedName>
        <fullName evidence="1">DNA repair protein</fullName>
    </submittedName>
</protein>
<organism evidence="1 2">
    <name type="scientific">Pantoea conspicua</name>
    <dbReference type="NCBI Taxonomy" id="472705"/>
    <lineage>
        <taxon>Bacteria</taxon>
        <taxon>Pseudomonadati</taxon>
        <taxon>Pseudomonadota</taxon>
        <taxon>Gammaproteobacteria</taxon>
        <taxon>Enterobacterales</taxon>
        <taxon>Erwiniaceae</taxon>
        <taxon>Pantoea</taxon>
    </lineage>
</organism>
<evidence type="ECO:0000313" key="1">
    <source>
        <dbReference type="EMBL" id="ORM51462.1"/>
    </source>
</evidence>
<keyword evidence="2" id="KW-1185">Reference proteome</keyword>
<dbReference type="InterPro" id="IPR008651">
    <property type="entry name" value="Uncharacterised_HicB"/>
</dbReference>
<dbReference type="Proteomes" id="UP000193933">
    <property type="component" value="Unassembled WGS sequence"/>
</dbReference>
<proteinExistence type="predicted"/>
<dbReference type="Gene3D" id="1.10.1220.10">
    <property type="entry name" value="Met repressor-like"/>
    <property type="match status" value="1"/>
</dbReference>
<dbReference type="RefSeq" id="WP_094121566.1">
    <property type="nucleotide sequence ID" value="NZ_MLFN01000051.1"/>
</dbReference>
<dbReference type="Pfam" id="PF05534">
    <property type="entry name" value="HicB"/>
    <property type="match status" value="1"/>
</dbReference>